<feature type="region of interest" description="Disordered" evidence="1">
    <location>
        <begin position="1"/>
        <end position="144"/>
    </location>
</feature>
<evidence type="ECO:0000313" key="3">
    <source>
        <dbReference type="EMBL" id="KAK7110411.1"/>
    </source>
</evidence>
<dbReference type="Proteomes" id="UP001374579">
    <property type="component" value="Unassembled WGS sequence"/>
</dbReference>
<dbReference type="Gene3D" id="4.10.280.10">
    <property type="entry name" value="Helix-loop-helix DNA-binding domain"/>
    <property type="match status" value="1"/>
</dbReference>
<evidence type="ECO:0000313" key="4">
    <source>
        <dbReference type="Proteomes" id="UP001374579"/>
    </source>
</evidence>
<dbReference type="Pfam" id="PF00010">
    <property type="entry name" value="HLH"/>
    <property type="match status" value="1"/>
</dbReference>
<gene>
    <name evidence="3" type="ORF">V1264_014293</name>
</gene>
<sequence>MKTRSRDRRRTSGQKTDSKTRGTAVQVKKEDPSNPAGDSPGGSKTPQELTVSHETSAKNQPGTSVTSFTEASNSHMQPQYHHLGPTTMLSPEPTHQHFIHSSSPVPHAKMMETNQQPQQCGSGTVSPTHTPVPVSAHDSQYAGQQGNVSPVQLTELVPSTVYKTYSPPSDTNHNVTTMYGYHNNGYGVSNEETYTTEYHGKAPGVYCAQHYPDTYEDKAKALSNTDRYSASPNGYGYYPRDSHYQLHNSFTPAAGVCKTYNFLAAESGSEHSSPELAPYTHSNTVTYTPPLTTSSTGSPQSSHCSPASTGPNTSREGALPDTTRPAHYEESSANNHSHHSANSSSAAPASSYYSDEQSTEGDSIREIQQEILRADIERHIYENYSQNLTVYPSDEDSDAESENFSPTSGSSSPRKSSSGSKKRRRRMQTPVQRSAANLRERKRMCHLNTAFDSLKDRLPNVRNRKKLSRIQTLRAAIFYISLLSECVQSS</sequence>
<name>A0AAN9BQ27_9CAEN</name>
<reference evidence="3 4" key="1">
    <citation type="submission" date="2024-02" db="EMBL/GenBank/DDBJ databases">
        <title>Chromosome-scale genome assembly of the rough periwinkle Littorina saxatilis.</title>
        <authorList>
            <person name="De Jode A."/>
            <person name="Faria R."/>
            <person name="Formenti G."/>
            <person name="Sims Y."/>
            <person name="Smith T.P."/>
            <person name="Tracey A."/>
            <person name="Wood J.M.D."/>
            <person name="Zagrodzka Z.B."/>
            <person name="Johannesson K."/>
            <person name="Butlin R.K."/>
            <person name="Leder E.H."/>
        </authorList>
    </citation>
    <scope>NUCLEOTIDE SEQUENCE [LARGE SCALE GENOMIC DNA]</scope>
    <source>
        <strain evidence="3">Snail1</strain>
        <tissue evidence="3">Muscle</tissue>
    </source>
</reference>
<dbReference type="InterPro" id="IPR011598">
    <property type="entry name" value="bHLH_dom"/>
</dbReference>
<dbReference type="GO" id="GO:0000977">
    <property type="term" value="F:RNA polymerase II transcription regulatory region sequence-specific DNA binding"/>
    <property type="evidence" value="ECO:0007669"/>
    <property type="project" value="TreeGrafter"/>
</dbReference>
<evidence type="ECO:0000259" key="2">
    <source>
        <dbReference type="PROSITE" id="PS50888"/>
    </source>
</evidence>
<dbReference type="EMBL" id="JBAMIC010000003">
    <property type="protein sequence ID" value="KAK7110411.1"/>
    <property type="molecule type" value="Genomic_DNA"/>
</dbReference>
<feature type="compositionally biased region" description="Basic residues" evidence="1">
    <location>
        <begin position="1"/>
        <end position="12"/>
    </location>
</feature>
<evidence type="ECO:0000256" key="1">
    <source>
        <dbReference type="SAM" id="MobiDB-lite"/>
    </source>
</evidence>
<feature type="compositionally biased region" description="Low complexity" evidence="1">
    <location>
        <begin position="331"/>
        <end position="351"/>
    </location>
</feature>
<accession>A0AAN9BQ27</accession>
<feature type="compositionally biased region" description="Polar residues" evidence="1">
    <location>
        <begin position="112"/>
        <end position="129"/>
    </location>
</feature>
<dbReference type="PANTHER" id="PTHR23349">
    <property type="entry name" value="BASIC HELIX-LOOP-HELIX TRANSCRIPTION FACTOR, TWIST"/>
    <property type="match status" value="1"/>
</dbReference>
<proteinExistence type="predicted"/>
<feature type="compositionally biased region" description="Low complexity" evidence="1">
    <location>
        <begin position="282"/>
        <end position="306"/>
    </location>
</feature>
<dbReference type="AlphaFoldDB" id="A0AAN9BQ27"/>
<feature type="compositionally biased region" description="Polar residues" evidence="1">
    <location>
        <begin position="42"/>
        <end position="77"/>
    </location>
</feature>
<dbReference type="SUPFAM" id="SSF47459">
    <property type="entry name" value="HLH, helix-loop-helix DNA-binding domain"/>
    <property type="match status" value="1"/>
</dbReference>
<feature type="region of interest" description="Disordered" evidence="1">
    <location>
        <begin position="269"/>
        <end position="362"/>
    </location>
</feature>
<keyword evidence="4" id="KW-1185">Reference proteome</keyword>
<dbReference type="PANTHER" id="PTHR23349:SF68">
    <property type="entry name" value="FI14601P"/>
    <property type="match status" value="1"/>
</dbReference>
<protein>
    <recommendedName>
        <fullName evidence="2">BHLH domain-containing protein</fullName>
    </recommendedName>
</protein>
<comment type="caution">
    <text evidence="3">The sequence shown here is derived from an EMBL/GenBank/DDBJ whole genome shotgun (WGS) entry which is preliminary data.</text>
</comment>
<dbReference type="GO" id="GO:0046983">
    <property type="term" value="F:protein dimerization activity"/>
    <property type="evidence" value="ECO:0007669"/>
    <property type="project" value="InterPro"/>
</dbReference>
<feature type="compositionally biased region" description="Low complexity" evidence="1">
    <location>
        <begin position="405"/>
        <end position="419"/>
    </location>
</feature>
<dbReference type="InterPro" id="IPR050283">
    <property type="entry name" value="E-box_TF_Regulators"/>
</dbReference>
<dbReference type="GO" id="GO:0032502">
    <property type="term" value="P:developmental process"/>
    <property type="evidence" value="ECO:0007669"/>
    <property type="project" value="TreeGrafter"/>
</dbReference>
<dbReference type="InterPro" id="IPR036638">
    <property type="entry name" value="HLH_DNA-bd_sf"/>
</dbReference>
<dbReference type="PROSITE" id="PS50888">
    <property type="entry name" value="BHLH"/>
    <property type="match status" value="1"/>
</dbReference>
<organism evidence="3 4">
    <name type="scientific">Littorina saxatilis</name>
    <dbReference type="NCBI Taxonomy" id="31220"/>
    <lineage>
        <taxon>Eukaryota</taxon>
        <taxon>Metazoa</taxon>
        <taxon>Spiralia</taxon>
        <taxon>Lophotrochozoa</taxon>
        <taxon>Mollusca</taxon>
        <taxon>Gastropoda</taxon>
        <taxon>Caenogastropoda</taxon>
        <taxon>Littorinimorpha</taxon>
        <taxon>Littorinoidea</taxon>
        <taxon>Littorinidae</taxon>
        <taxon>Littorina</taxon>
    </lineage>
</organism>
<feature type="region of interest" description="Disordered" evidence="1">
    <location>
        <begin position="391"/>
        <end position="440"/>
    </location>
</feature>
<dbReference type="GO" id="GO:0000981">
    <property type="term" value="F:DNA-binding transcription factor activity, RNA polymerase II-specific"/>
    <property type="evidence" value="ECO:0007669"/>
    <property type="project" value="TreeGrafter"/>
</dbReference>
<dbReference type="SMART" id="SM00353">
    <property type="entry name" value="HLH"/>
    <property type="match status" value="1"/>
</dbReference>
<feature type="domain" description="BHLH" evidence="2">
    <location>
        <begin position="431"/>
        <end position="483"/>
    </location>
</feature>